<evidence type="ECO:0008006" key="3">
    <source>
        <dbReference type="Google" id="ProtNLM"/>
    </source>
</evidence>
<gene>
    <name evidence="1" type="ORF">M9Y10_003938</name>
</gene>
<evidence type="ECO:0000313" key="2">
    <source>
        <dbReference type="Proteomes" id="UP001470230"/>
    </source>
</evidence>
<reference evidence="1 2" key="1">
    <citation type="submission" date="2024-04" db="EMBL/GenBank/DDBJ databases">
        <title>Tritrichomonas musculus Genome.</title>
        <authorList>
            <person name="Alves-Ferreira E."/>
            <person name="Grigg M."/>
            <person name="Lorenzi H."/>
            <person name="Galac M."/>
        </authorList>
    </citation>
    <scope>NUCLEOTIDE SEQUENCE [LARGE SCALE GENOMIC DNA]</scope>
    <source>
        <strain evidence="1 2">EAF2021</strain>
    </source>
</reference>
<keyword evidence="2" id="KW-1185">Reference proteome</keyword>
<sequence length="100" mass="11357">MEKVKKGLFPKFDNTSKSKFLFGATFVGYLLHSRGIVHRFLAPPSFGVTENYEPILMTLSFLKRNKILFLAIGQPQKLTTPIPSTKLNSTTEHTFFHLAQ</sequence>
<comment type="caution">
    <text evidence="1">The sequence shown here is derived from an EMBL/GenBank/DDBJ whole genome shotgun (WGS) entry which is preliminary data.</text>
</comment>
<evidence type="ECO:0000313" key="1">
    <source>
        <dbReference type="EMBL" id="KAK8881205.1"/>
    </source>
</evidence>
<proteinExistence type="predicted"/>
<protein>
    <recommendedName>
        <fullName evidence="3">Protein kinase domain-containing protein</fullName>
    </recommendedName>
</protein>
<dbReference type="Proteomes" id="UP001470230">
    <property type="component" value="Unassembled WGS sequence"/>
</dbReference>
<name>A0ABR2JQM3_9EUKA</name>
<organism evidence="1 2">
    <name type="scientific">Tritrichomonas musculus</name>
    <dbReference type="NCBI Taxonomy" id="1915356"/>
    <lineage>
        <taxon>Eukaryota</taxon>
        <taxon>Metamonada</taxon>
        <taxon>Parabasalia</taxon>
        <taxon>Tritrichomonadida</taxon>
        <taxon>Tritrichomonadidae</taxon>
        <taxon>Tritrichomonas</taxon>
    </lineage>
</organism>
<accession>A0ABR2JQM3</accession>
<dbReference type="EMBL" id="JAPFFF010000010">
    <property type="protein sequence ID" value="KAK8881205.1"/>
    <property type="molecule type" value="Genomic_DNA"/>
</dbReference>